<evidence type="ECO:0000256" key="2">
    <source>
        <dbReference type="ARBA" id="ARBA00010794"/>
    </source>
</evidence>
<proteinExistence type="inferred from homology"/>
<feature type="transmembrane region" description="Helical" evidence="10">
    <location>
        <begin position="29"/>
        <end position="48"/>
    </location>
</feature>
<dbReference type="Proteomes" id="UP000663760">
    <property type="component" value="Chromosome 18"/>
</dbReference>
<keyword evidence="8 10" id="KW-1133">Transmembrane helix</keyword>
<feature type="transmembrane region" description="Helical" evidence="10">
    <location>
        <begin position="327"/>
        <end position="346"/>
    </location>
</feature>
<keyword evidence="12" id="KW-1185">Reference proteome</keyword>
<feature type="transmembrane region" description="Helical" evidence="10">
    <location>
        <begin position="426"/>
        <end position="446"/>
    </location>
</feature>
<evidence type="ECO:0000313" key="11">
    <source>
        <dbReference type="EMBL" id="CAA7410602.1"/>
    </source>
</evidence>
<dbReference type="GO" id="GO:0043048">
    <property type="term" value="P:dolichyl monophosphate biosynthetic process"/>
    <property type="evidence" value="ECO:0007669"/>
    <property type="project" value="TreeGrafter"/>
</dbReference>
<feature type="transmembrane region" description="Helical" evidence="10">
    <location>
        <begin position="196"/>
        <end position="216"/>
    </location>
</feature>
<feature type="transmembrane region" description="Helical" evidence="10">
    <location>
        <begin position="384"/>
        <end position="405"/>
    </location>
</feature>
<dbReference type="EMBL" id="LR746281">
    <property type="protein sequence ID" value="CAA7410602.1"/>
    <property type="molecule type" value="Genomic_DNA"/>
</dbReference>
<comment type="subcellular location">
    <subcellularLocation>
        <location evidence="1">Endoplasmic reticulum membrane</location>
        <topology evidence="1">Multi-pass membrane protein</topology>
    </subcellularLocation>
</comment>
<feature type="transmembrane region" description="Helical" evidence="10">
    <location>
        <begin position="452"/>
        <end position="472"/>
    </location>
</feature>
<reference evidence="11" key="1">
    <citation type="submission" date="2020-02" db="EMBL/GenBank/DDBJ databases">
        <authorList>
            <person name="Scholz U."/>
            <person name="Mascher M."/>
            <person name="Fiebig A."/>
        </authorList>
    </citation>
    <scope>NUCLEOTIDE SEQUENCE</scope>
</reference>
<organism evidence="11 12">
    <name type="scientific">Spirodela intermedia</name>
    <name type="common">Intermediate duckweed</name>
    <dbReference type="NCBI Taxonomy" id="51605"/>
    <lineage>
        <taxon>Eukaryota</taxon>
        <taxon>Viridiplantae</taxon>
        <taxon>Streptophyta</taxon>
        <taxon>Embryophyta</taxon>
        <taxon>Tracheophyta</taxon>
        <taxon>Spermatophyta</taxon>
        <taxon>Magnoliopsida</taxon>
        <taxon>Liliopsida</taxon>
        <taxon>Araceae</taxon>
        <taxon>Lemnoideae</taxon>
        <taxon>Spirodela</taxon>
    </lineage>
</organism>
<keyword evidence="9 10" id="KW-0472">Membrane</keyword>
<dbReference type="GO" id="GO:0004168">
    <property type="term" value="F:dolichol kinase activity"/>
    <property type="evidence" value="ECO:0007669"/>
    <property type="project" value="UniProtKB-EC"/>
</dbReference>
<dbReference type="PANTHER" id="PTHR13205">
    <property type="entry name" value="TRANSMEMBRANE PROTEIN 15-RELATED"/>
    <property type="match status" value="1"/>
</dbReference>
<keyword evidence="5 10" id="KW-0812">Transmembrane</keyword>
<comment type="similarity">
    <text evidence="2">Belongs to the polyprenol kinase family.</text>
</comment>
<dbReference type="GO" id="GO:0005789">
    <property type="term" value="C:endoplasmic reticulum membrane"/>
    <property type="evidence" value="ECO:0007669"/>
    <property type="project" value="UniProtKB-SubCell"/>
</dbReference>
<feature type="transmembrane region" description="Helical" evidence="10">
    <location>
        <begin position="284"/>
        <end position="302"/>
    </location>
</feature>
<evidence type="ECO:0000256" key="8">
    <source>
        <dbReference type="ARBA" id="ARBA00022989"/>
    </source>
</evidence>
<sequence>MAAADLCNGERFVVLMFLSRVLFSVPMSLSYEAIGLGVLAVAGLIVEISVERSGDAARRFRTRRGASSGILLGAITLPAVMLSRLIQLSRSLGIHNARVDEIECMLLQYWAASVSCFGVLIFFFLFLRHSSSSPKLGIWFVVAYVITCCLSLGVKSNDGLLVAVKMLWLLCHGLACSTLVQHILHAFPSCASIGEALLVSSGLVIYFGDMLAYTLSKIFSQFFNFIHGKQTRISTFIQGILLGLLLLPLLYKCLLHICDQLSALSEPKPPVGGGSPCRGVGRSILFYASSAVLLAVVAPLWMEYVHDFPLHPVLWIFDFVIAEPLERLLLCSYWIAIICASVVRFYNISKHSKIERILLRKYYHLVAVLMFLPALLFQPKFLDLAFGAALAVFLTLEIIRVWGIWPLGQFVHEFMNAFTDHRDSDLLVVSHFSLLLGCALPKWLSLEVNDRPLAPFAGILSLGIGDTMASVVGHKYGVLRWSKTGKKTVEGTAAGITSVLLTSSALLPLLASTGYMLSQHWWSLLSAVTVSGLLEAYTTQLDNAFIPLIFYSLLCL</sequence>
<name>A0A7I8LL42_SPIIN</name>
<keyword evidence="7" id="KW-0256">Endoplasmic reticulum</keyword>
<evidence type="ECO:0000256" key="7">
    <source>
        <dbReference type="ARBA" id="ARBA00022824"/>
    </source>
</evidence>
<dbReference type="EC" id="2.7.1.108" evidence="3"/>
<feature type="transmembrane region" description="Helical" evidence="10">
    <location>
        <begin position="107"/>
        <end position="127"/>
    </location>
</feature>
<evidence type="ECO:0000256" key="10">
    <source>
        <dbReference type="SAM" id="Phobius"/>
    </source>
</evidence>
<feature type="transmembrane region" description="Helical" evidence="10">
    <location>
        <begin position="493"/>
        <end position="517"/>
    </location>
</feature>
<gene>
    <name evidence="11" type="ORF">SI8410_18021280</name>
</gene>
<evidence type="ECO:0000313" key="12">
    <source>
        <dbReference type="Proteomes" id="UP000663760"/>
    </source>
</evidence>
<evidence type="ECO:0000256" key="4">
    <source>
        <dbReference type="ARBA" id="ARBA00022679"/>
    </source>
</evidence>
<evidence type="ECO:0000256" key="3">
    <source>
        <dbReference type="ARBA" id="ARBA00012132"/>
    </source>
</evidence>
<feature type="transmembrane region" description="Helical" evidence="10">
    <location>
        <begin position="236"/>
        <end position="255"/>
    </location>
</feature>
<keyword evidence="6" id="KW-0418">Kinase</keyword>
<dbReference type="PANTHER" id="PTHR13205:SF15">
    <property type="entry name" value="DOLICHOL KINASE"/>
    <property type="match status" value="1"/>
</dbReference>
<accession>A0A7I8LL42</accession>
<feature type="transmembrane region" description="Helical" evidence="10">
    <location>
        <begin position="166"/>
        <end position="184"/>
    </location>
</feature>
<dbReference type="OrthoDB" id="377083at2759"/>
<keyword evidence="4" id="KW-0808">Transferase</keyword>
<feature type="transmembrane region" description="Helical" evidence="10">
    <location>
        <begin position="358"/>
        <end position="378"/>
    </location>
</feature>
<dbReference type="InterPro" id="IPR032974">
    <property type="entry name" value="Polypren_kinase"/>
</dbReference>
<feature type="transmembrane region" description="Helical" evidence="10">
    <location>
        <begin position="136"/>
        <end position="154"/>
    </location>
</feature>
<evidence type="ECO:0000256" key="5">
    <source>
        <dbReference type="ARBA" id="ARBA00022692"/>
    </source>
</evidence>
<protein>
    <recommendedName>
        <fullName evidence="3">dolichol kinase</fullName>
        <ecNumber evidence="3">2.7.1.108</ecNumber>
    </recommendedName>
</protein>
<evidence type="ECO:0000256" key="6">
    <source>
        <dbReference type="ARBA" id="ARBA00022777"/>
    </source>
</evidence>
<dbReference type="AlphaFoldDB" id="A0A7I8LL42"/>
<feature type="transmembrane region" description="Helical" evidence="10">
    <location>
        <begin position="69"/>
        <end position="87"/>
    </location>
</feature>
<evidence type="ECO:0000256" key="1">
    <source>
        <dbReference type="ARBA" id="ARBA00004477"/>
    </source>
</evidence>
<evidence type="ECO:0000256" key="9">
    <source>
        <dbReference type="ARBA" id="ARBA00023136"/>
    </source>
</evidence>